<dbReference type="EMBL" id="UYSU01042120">
    <property type="protein sequence ID" value="VDM03582.1"/>
    <property type="molecule type" value="Genomic_DNA"/>
</dbReference>
<accession>A0A183TL48</accession>
<evidence type="ECO:0000313" key="1">
    <source>
        <dbReference type="EMBL" id="VDM03582.1"/>
    </source>
</evidence>
<evidence type="ECO:0000313" key="3">
    <source>
        <dbReference type="WBParaSite" id="SSLN_0001784901-mRNA-1"/>
    </source>
</evidence>
<reference evidence="3" key="1">
    <citation type="submission" date="2016-06" db="UniProtKB">
        <authorList>
            <consortium name="WormBaseParasite"/>
        </authorList>
    </citation>
    <scope>IDENTIFICATION</scope>
</reference>
<reference evidence="1 2" key="2">
    <citation type="submission" date="2018-11" db="EMBL/GenBank/DDBJ databases">
        <authorList>
            <consortium name="Pathogen Informatics"/>
        </authorList>
    </citation>
    <scope>NUCLEOTIDE SEQUENCE [LARGE SCALE GENOMIC DNA]</scope>
    <source>
        <strain evidence="1 2">NST_G2</strain>
    </source>
</reference>
<protein>
    <submittedName>
        <fullName evidence="3">CUB domain-containing protein</fullName>
    </submittedName>
</protein>
<name>A0A183TL48_SCHSO</name>
<evidence type="ECO:0000313" key="2">
    <source>
        <dbReference type="Proteomes" id="UP000275846"/>
    </source>
</evidence>
<proteinExistence type="predicted"/>
<organism evidence="3">
    <name type="scientific">Schistocephalus solidus</name>
    <name type="common">Tapeworm</name>
    <dbReference type="NCBI Taxonomy" id="70667"/>
    <lineage>
        <taxon>Eukaryota</taxon>
        <taxon>Metazoa</taxon>
        <taxon>Spiralia</taxon>
        <taxon>Lophotrochozoa</taxon>
        <taxon>Platyhelminthes</taxon>
        <taxon>Cestoda</taxon>
        <taxon>Eucestoda</taxon>
        <taxon>Diphyllobothriidea</taxon>
        <taxon>Diphyllobothriidae</taxon>
        <taxon>Schistocephalus</taxon>
    </lineage>
</organism>
<sequence length="289" mass="32334">MQVYGSVKCARRGPTFEQESGHLIVGSADYPHFLKGEIVVLLVYVAMDHRQLILAVYCKLVFLQSCAKAFARLTNITRITVLAWLMSHIDPERFQDSCRRLWYVFHIRDRELELGIFSFRSLKVGFPKALAYKGPRITIGFKTGMQVLSLLLLPTVVTAVYLNAFDEGSDTTTFATHGLVASEMEDTHGVTCFPVDRCPYFPICQLSHLYVEEGQLIVGLSFHCKLDVGKDGVQKFLESLHFAPFDDDESVINVSGSEFRGKELKNSRSSPCKTASAISVDIGVPFFCS</sequence>
<gene>
    <name evidence="1" type="ORF">SSLN_LOCUS17196</name>
</gene>
<keyword evidence="2" id="KW-1185">Reference proteome</keyword>
<dbReference type="AlphaFoldDB" id="A0A183TL48"/>
<dbReference type="WBParaSite" id="SSLN_0001784901-mRNA-1">
    <property type="protein sequence ID" value="SSLN_0001784901-mRNA-1"/>
    <property type="gene ID" value="SSLN_0001784901"/>
</dbReference>
<dbReference type="Proteomes" id="UP000275846">
    <property type="component" value="Unassembled WGS sequence"/>
</dbReference>
<dbReference type="OrthoDB" id="10581442at2759"/>